<comment type="caution">
    <text evidence="1">The sequence shown here is derived from an EMBL/GenBank/DDBJ whole genome shotgun (WGS) entry which is preliminary data.</text>
</comment>
<dbReference type="GeneID" id="36319226"/>
<keyword evidence="2" id="KW-1185">Reference proteome</keyword>
<dbReference type="RefSeq" id="XP_024329645.1">
    <property type="nucleotide sequence ID" value="XM_024474310.1"/>
</dbReference>
<proteinExistence type="predicted"/>
<dbReference type="VEuPathDB" id="MicrosporidiaDB:AAJ76_181000823"/>
<sequence length="49" mass="6021">MFGVGVVREKFISFIKLFKNYFFTAIVKNPIQNIVNVYAYRHYYYEILY</sequence>
<evidence type="ECO:0000313" key="1">
    <source>
        <dbReference type="EMBL" id="KKO73903.1"/>
    </source>
</evidence>
<evidence type="ECO:0000313" key="2">
    <source>
        <dbReference type="Proteomes" id="UP000034350"/>
    </source>
</evidence>
<dbReference type="Proteomes" id="UP000034350">
    <property type="component" value="Unassembled WGS sequence"/>
</dbReference>
<dbReference type="EMBL" id="JPQZ01000181">
    <property type="protein sequence ID" value="KKO73903.1"/>
    <property type="molecule type" value="Genomic_DNA"/>
</dbReference>
<accession>A0A0F9WLE3</accession>
<name>A0A0F9WLE3_9MICR</name>
<protein>
    <submittedName>
        <fullName evidence="1">Uncharacterized protein</fullName>
    </submittedName>
</protein>
<reference evidence="1 2" key="1">
    <citation type="journal article" date="2015" name="Environ. Microbiol.">
        <title>Genome analyses suggest the presence of polyploidy and recent human-driven expansions in eight global populations of the honeybee pathogen Nosema ceranae.</title>
        <authorList>
            <person name="Pelin A."/>
            <person name="Selman M."/>
            <person name="Aris-Brosou S."/>
            <person name="Farinelli L."/>
            <person name="Corradi N."/>
        </authorList>
    </citation>
    <scope>NUCLEOTIDE SEQUENCE [LARGE SCALE GENOMIC DNA]</scope>
    <source>
        <strain evidence="1 2">PA08 1199</strain>
    </source>
</reference>
<organism evidence="1 2">
    <name type="scientific">Vairimorpha ceranae</name>
    <dbReference type="NCBI Taxonomy" id="40302"/>
    <lineage>
        <taxon>Eukaryota</taxon>
        <taxon>Fungi</taxon>
        <taxon>Fungi incertae sedis</taxon>
        <taxon>Microsporidia</taxon>
        <taxon>Nosematidae</taxon>
        <taxon>Vairimorpha</taxon>
    </lineage>
</organism>
<dbReference type="AlphaFoldDB" id="A0A0F9WLE3"/>
<gene>
    <name evidence="1" type="ORF">AAJ76_181000823</name>
</gene>